<dbReference type="NCBIfam" id="NF001489">
    <property type="entry name" value="PRK00346.1-3"/>
    <property type="match status" value="1"/>
</dbReference>
<evidence type="ECO:0000256" key="2">
    <source>
        <dbReference type="ARBA" id="ARBA00001946"/>
    </source>
</evidence>
<feature type="binding site" evidence="9">
    <location>
        <position position="92"/>
    </location>
    <ligand>
        <name>a divalent metal cation</name>
        <dbReference type="ChEBI" id="CHEBI:60240"/>
    </ligand>
</feature>
<dbReference type="Proteomes" id="UP000252182">
    <property type="component" value="Chromosome"/>
</dbReference>
<dbReference type="InterPro" id="IPR030048">
    <property type="entry name" value="SurE"/>
</dbReference>
<dbReference type="EC" id="3.1.3.5" evidence="9"/>
<dbReference type="GO" id="GO:0005737">
    <property type="term" value="C:cytoplasm"/>
    <property type="evidence" value="ECO:0007669"/>
    <property type="project" value="UniProtKB-SubCell"/>
</dbReference>
<dbReference type="GO" id="GO:0008253">
    <property type="term" value="F:5'-nucleotidase activity"/>
    <property type="evidence" value="ECO:0007669"/>
    <property type="project" value="UniProtKB-UniRule"/>
</dbReference>
<dbReference type="AlphaFoldDB" id="A0A345DDS1"/>
<comment type="function">
    <text evidence="9">Nucleotidase that shows phosphatase activity on nucleoside 5'-monophosphates.</text>
</comment>
<keyword evidence="7 9" id="KW-0547">Nucleotide-binding</keyword>
<evidence type="ECO:0000259" key="10">
    <source>
        <dbReference type="Pfam" id="PF01975"/>
    </source>
</evidence>
<accession>A0A345DDS1</accession>
<comment type="subcellular location">
    <subcellularLocation>
        <location evidence="3 9">Cytoplasm</location>
    </subcellularLocation>
</comment>
<comment type="cofactor">
    <cofactor evidence="9">
        <name>a divalent metal cation</name>
        <dbReference type="ChEBI" id="CHEBI:60240"/>
    </cofactor>
    <text evidence="9">Binds 1 divalent metal cation per subunit.</text>
</comment>
<dbReference type="OrthoDB" id="9780815at2"/>
<dbReference type="PANTHER" id="PTHR30457">
    <property type="entry name" value="5'-NUCLEOTIDASE SURE"/>
    <property type="match status" value="1"/>
</dbReference>
<proteinExistence type="inferred from homology"/>
<name>A0A345DDS1_9BURK</name>
<evidence type="ECO:0000256" key="1">
    <source>
        <dbReference type="ARBA" id="ARBA00000815"/>
    </source>
</evidence>
<comment type="similarity">
    <text evidence="4 9">Belongs to the SurE nucleotidase family.</text>
</comment>
<dbReference type="InterPro" id="IPR036523">
    <property type="entry name" value="SurE-like_sf"/>
</dbReference>
<feature type="domain" description="Survival protein SurE-like phosphatase/nucleotidase" evidence="10">
    <location>
        <begin position="4"/>
        <end position="184"/>
    </location>
</feature>
<dbReference type="FunFam" id="3.40.1210.10:FF:000001">
    <property type="entry name" value="5'/3'-nucleotidase SurE"/>
    <property type="match status" value="1"/>
</dbReference>
<dbReference type="NCBIfam" id="NF001490">
    <property type="entry name" value="PRK00346.1-4"/>
    <property type="match status" value="1"/>
</dbReference>
<comment type="cofactor">
    <cofactor evidence="2">
        <name>Mg(2+)</name>
        <dbReference type="ChEBI" id="CHEBI:18420"/>
    </cofactor>
</comment>
<feature type="binding site" evidence="9">
    <location>
        <position position="40"/>
    </location>
    <ligand>
        <name>a divalent metal cation</name>
        <dbReference type="ChEBI" id="CHEBI:60240"/>
    </ligand>
</feature>
<keyword evidence="6 9" id="KW-0479">Metal-binding</keyword>
<keyword evidence="12" id="KW-1185">Reference proteome</keyword>
<feature type="binding site" evidence="9">
    <location>
        <position position="9"/>
    </location>
    <ligand>
        <name>a divalent metal cation</name>
        <dbReference type="ChEBI" id="CHEBI:60240"/>
    </ligand>
</feature>
<dbReference type="EMBL" id="CP031124">
    <property type="protein sequence ID" value="AXF86509.1"/>
    <property type="molecule type" value="Genomic_DNA"/>
</dbReference>
<dbReference type="SUPFAM" id="SSF64167">
    <property type="entry name" value="SurE-like"/>
    <property type="match status" value="1"/>
</dbReference>
<comment type="catalytic activity">
    <reaction evidence="1 9">
        <text>a ribonucleoside 5'-phosphate + H2O = a ribonucleoside + phosphate</text>
        <dbReference type="Rhea" id="RHEA:12484"/>
        <dbReference type="ChEBI" id="CHEBI:15377"/>
        <dbReference type="ChEBI" id="CHEBI:18254"/>
        <dbReference type="ChEBI" id="CHEBI:43474"/>
        <dbReference type="ChEBI" id="CHEBI:58043"/>
        <dbReference type="EC" id="3.1.3.5"/>
    </reaction>
</comment>
<dbReference type="KEGG" id="hyf:DTO96_102263"/>
<protein>
    <recommendedName>
        <fullName evidence="9">5'-nucleotidase SurE</fullName>
        <ecNumber evidence="9">3.1.3.5</ecNumber>
    </recommendedName>
    <alternativeName>
        <fullName evidence="9">Nucleoside 5'-monophosphate phosphohydrolase</fullName>
    </alternativeName>
</protein>
<dbReference type="GO" id="GO:0008254">
    <property type="term" value="F:3'-nucleotidase activity"/>
    <property type="evidence" value="ECO:0007669"/>
    <property type="project" value="TreeGrafter"/>
</dbReference>
<dbReference type="GO" id="GO:0046872">
    <property type="term" value="F:metal ion binding"/>
    <property type="evidence" value="ECO:0007669"/>
    <property type="project" value="UniProtKB-UniRule"/>
</dbReference>
<evidence type="ECO:0000256" key="9">
    <source>
        <dbReference type="HAMAP-Rule" id="MF_00060"/>
    </source>
</evidence>
<dbReference type="InterPro" id="IPR002828">
    <property type="entry name" value="SurE-like_Pase/nucleotidase"/>
</dbReference>
<evidence type="ECO:0000256" key="5">
    <source>
        <dbReference type="ARBA" id="ARBA00022490"/>
    </source>
</evidence>
<evidence type="ECO:0000256" key="8">
    <source>
        <dbReference type="ARBA" id="ARBA00022801"/>
    </source>
</evidence>
<sequence>MARILISNDDGYHAPGIEALYHALKDLGDVTVMAPDQNRSGASNSLTLDRPLNVRQTDNGFYTVNGTPTDCVHLASTGFFEHRPDIVVSGINNGQNMGDDTLYSGTVAAAMEGFLSGVPSLAFSQVNRGWGEIEAAAQVARQFVQMFLEKNIRTALLWNINIPNVPLAELKGFEVTRLGRRHTAQNVHVMSNHRGEAHYWIGAAGEVKDGADGTDFHATAQGRVSVTPLQVDLTGYASMADTASLVNGLL</sequence>
<keyword evidence="8 9" id="KW-0378">Hydrolase</keyword>
<dbReference type="HAMAP" id="MF_00060">
    <property type="entry name" value="SurE"/>
    <property type="match status" value="1"/>
</dbReference>
<evidence type="ECO:0000256" key="7">
    <source>
        <dbReference type="ARBA" id="ARBA00022741"/>
    </source>
</evidence>
<gene>
    <name evidence="9 11" type="primary">surE</name>
    <name evidence="11" type="ORF">DTO96_102263</name>
</gene>
<evidence type="ECO:0000313" key="11">
    <source>
        <dbReference type="EMBL" id="AXF86509.1"/>
    </source>
</evidence>
<evidence type="ECO:0000256" key="3">
    <source>
        <dbReference type="ARBA" id="ARBA00004496"/>
    </source>
</evidence>
<reference evidence="12" key="1">
    <citation type="submission" date="2018-07" db="EMBL/GenBank/DDBJ databases">
        <authorList>
            <person name="Kim H."/>
        </authorList>
    </citation>
    <scope>NUCLEOTIDE SEQUENCE [LARGE SCALE GENOMIC DNA]</scope>
    <source>
        <strain evidence="12">F02</strain>
    </source>
</reference>
<dbReference type="Pfam" id="PF01975">
    <property type="entry name" value="SurE"/>
    <property type="match status" value="1"/>
</dbReference>
<dbReference type="Gene3D" id="3.40.1210.10">
    <property type="entry name" value="Survival protein SurE-like phosphatase/nucleotidase"/>
    <property type="match status" value="1"/>
</dbReference>
<dbReference type="PANTHER" id="PTHR30457:SF12">
    <property type="entry name" value="5'_3'-NUCLEOTIDASE SURE"/>
    <property type="match status" value="1"/>
</dbReference>
<dbReference type="GO" id="GO:0004309">
    <property type="term" value="F:exopolyphosphatase activity"/>
    <property type="evidence" value="ECO:0007669"/>
    <property type="project" value="TreeGrafter"/>
</dbReference>
<keyword evidence="5 9" id="KW-0963">Cytoplasm</keyword>
<feature type="binding site" evidence="9">
    <location>
        <position position="10"/>
    </location>
    <ligand>
        <name>a divalent metal cation</name>
        <dbReference type="ChEBI" id="CHEBI:60240"/>
    </ligand>
</feature>
<evidence type="ECO:0000313" key="12">
    <source>
        <dbReference type="Proteomes" id="UP000252182"/>
    </source>
</evidence>
<evidence type="ECO:0000256" key="6">
    <source>
        <dbReference type="ARBA" id="ARBA00022723"/>
    </source>
</evidence>
<dbReference type="NCBIfam" id="TIGR00087">
    <property type="entry name" value="surE"/>
    <property type="match status" value="1"/>
</dbReference>
<dbReference type="GO" id="GO:0000166">
    <property type="term" value="F:nucleotide binding"/>
    <property type="evidence" value="ECO:0007669"/>
    <property type="project" value="UniProtKB-KW"/>
</dbReference>
<evidence type="ECO:0000256" key="4">
    <source>
        <dbReference type="ARBA" id="ARBA00011062"/>
    </source>
</evidence>
<organism evidence="11 12">
    <name type="scientific">Ephemeroptericola cinctiostellae</name>
    <dbReference type="NCBI Taxonomy" id="2268024"/>
    <lineage>
        <taxon>Bacteria</taxon>
        <taxon>Pseudomonadati</taxon>
        <taxon>Pseudomonadota</taxon>
        <taxon>Betaproteobacteria</taxon>
        <taxon>Burkholderiales</taxon>
        <taxon>Burkholderiaceae</taxon>
        <taxon>Ephemeroptericola</taxon>
    </lineage>
</organism>